<dbReference type="SUPFAM" id="SSF47862">
    <property type="entry name" value="Saposin"/>
    <property type="match status" value="1"/>
</dbReference>
<organism evidence="2">
    <name type="scientific">Anguilla anguilla</name>
    <name type="common">European freshwater eel</name>
    <name type="synonym">Muraena anguilla</name>
    <dbReference type="NCBI Taxonomy" id="7936"/>
    <lineage>
        <taxon>Eukaryota</taxon>
        <taxon>Metazoa</taxon>
        <taxon>Chordata</taxon>
        <taxon>Craniata</taxon>
        <taxon>Vertebrata</taxon>
        <taxon>Euteleostomi</taxon>
        <taxon>Actinopterygii</taxon>
        <taxon>Neopterygii</taxon>
        <taxon>Teleostei</taxon>
        <taxon>Anguilliformes</taxon>
        <taxon>Anguillidae</taxon>
        <taxon>Anguilla</taxon>
    </lineage>
</organism>
<dbReference type="Gene3D" id="1.10.225.10">
    <property type="entry name" value="Saposin-like"/>
    <property type="match status" value="1"/>
</dbReference>
<dbReference type="EMBL" id="GBXM01102783">
    <property type="protein sequence ID" value="JAH05794.1"/>
    <property type="molecule type" value="Transcribed_RNA"/>
</dbReference>
<proteinExistence type="predicted"/>
<evidence type="ECO:0000313" key="2">
    <source>
        <dbReference type="EMBL" id="JAH05794.1"/>
    </source>
</evidence>
<protein>
    <recommendedName>
        <fullName evidence="1">Saposin B type region 2 domain-containing protein</fullName>
    </recommendedName>
</protein>
<evidence type="ECO:0000259" key="1">
    <source>
        <dbReference type="Pfam" id="PF03489"/>
    </source>
</evidence>
<name>A0A0E9PMT2_ANGAN</name>
<feature type="domain" description="Saposin B type region 2" evidence="1">
    <location>
        <begin position="3"/>
        <end position="30"/>
    </location>
</feature>
<sequence>MSDMCKQYVSQYASLVFQQLMSMKAQDICAGARILP</sequence>
<dbReference type="InterPro" id="IPR011001">
    <property type="entry name" value="Saposin-like"/>
</dbReference>
<dbReference type="Pfam" id="PF03489">
    <property type="entry name" value="SapB_2"/>
    <property type="match status" value="1"/>
</dbReference>
<dbReference type="AlphaFoldDB" id="A0A0E9PMT2"/>
<dbReference type="InterPro" id="IPR008138">
    <property type="entry name" value="SapB_2"/>
</dbReference>
<reference evidence="2" key="1">
    <citation type="submission" date="2014-11" db="EMBL/GenBank/DDBJ databases">
        <authorList>
            <person name="Amaro Gonzalez C."/>
        </authorList>
    </citation>
    <scope>NUCLEOTIDE SEQUENCE</scope>
</reference>
<reference evidence="2" key="2">
    <citation type="journal article" date="2015" name="Fish Shellfish Immunol.">
        <title>Early steps in the European eel (Anguilla anguilla)-Vibrio vulnificus interaction in the gills: Role of the RtxA13 toxin.</title>
        <authorList>
            <person name="Callol A."/>
            <person name="Pajuelo D."/>
            <person name="Ebbesson L."/>
            <person name="Teles M."/>
            <person name="MacKenzie S."/>
            <person name="Amaro C."/>
        </authorList>
    </citation>
    <scope>NUCLEOTIDE SEQUENCE</scope>
</reference>
<accession>A0A0E9PMT2</accession>